<feature type="compositionally biased region" description="Basic and acidic residues" evidence="1">
    <location>
        <begin position="1"/>
        <end position="11"/>
    </location>
</feature>
<dbReference type="AlphaFoldDB" id="A0A8H4PSC0"/>
<feature type="compositionally biased region" description="Acidic residues" evidence="1">
    <location>
        <begin position="44"/>
        <end position="59"/>
    </location>
</feature>
<dbReference type="EMBL" id="JAAVMX010000004">
    <property type="protein sequence ID" value="KAF4509564.1"/>
    <property type="molecule type" value="Genomic_DNA"/>
</dbReference>
<comment type="caution">
    <text evidence="2">The sequence shown here is derived from an EMBL/GenBank/DDBJ whole genome shotgun (WGS) entry which is preliminary data.</text>
</comment>
<protein>
    <submittedName>
        <fullName evidence="2">Uncharacterized protein</fullName>
    </submittedName>
</protein>
<feature type="compositionally biased region" description="Basic and acidic residues" evidence="1">
    <location>
        <begin position="60"/>
        <end position="73"/>
    </location>
</feature>
<reference evidence="2 3" key="1">
    <citation type="journal article" date="2020" name="Genome Biol. Evol.">
        <title>A new high-quality draft genome assembly of the Chinese cordyceps Ophiocordyceps sinensis.</title>
        <authorList>
            <person name="Shu R."/>
            <person name="Zhang J."/>
            <person name="Meng Q."/>
            <person name="Zhang H."/>
            <person name="Zhou G."/>
            <person name="Li M."/>
            <person name="Wu P."/>
            <person name="Zhao Y."/>
            <person name="Chen C."/>
            <person name="Qin Q."/>
        </authorList>
    </citation>
    <scope>NUCLEOTIDE SEQUENCE [LARGE SCALE GENOMIC DNA]</scope>
    <source>
        <strain evidence="2 3">IOZ07</strain>
    </source>
</reference>
<feature type="region of interest" description="Disordered" evidence="1">
    <location>
        <begin position="1"/>
        <end position="93"/>
    </location>
</feature>
<proteinExistence type="predicted"/>
<evidence type="ECO:0000256" key="1">
    <source>
        <dbReference type="SAM" id="MobiDB-lite"/>
    </source>
</evidence>
<evidence type="ECO:0000313" key="2">
    <source>
        <dbReference type="EMBL" id="KAF4509564.1"/>
    </source>
</evidence>
<evidence type="ECO:0000313" key="3">
    <source>
        <dbReference type="Proteomes" id="UP000557566"/>
    </source>
</evidence>
<dbReference type="Proteomes" id="UP000557566">
    <property type="component" value="Unassembled WGS sequence"/>
</dbReference>
<sequence>MEKRAREVAEKARKKKKPERPPYVEESDPEESSAPSERAATEEIPNEPDEGPVELQEEADNTRNKVHLKELSARKGKRPTRKTLPNSPAHAQRYMDRVLRPYRNFSRLLLKKR</sequence>
<gene>
    <name evidence="2" type="ORF">G6O67_003727</name>
</gene>
<keyword evidence="3" id="KW-1185">Reference proteome</keyword>
<organism evidence="2 3">
    <name type="scientific">Ophiocordyceps sinensis</name>
    <dbReference type="NCBI Taxonomy" id="72228"/>
    <lineage>
        <taxon>Eukaryota</taxon>
        <taxon>Fungi</taxon>
        <taxon>Dikarya</taxon>
        <taxon>Ascomycota</taxon>
        <taxon>Pezizomycotina</taxon>
        <taxon>Sordariomycetes</taxon>
        <taxon>Hypocreomycetidae</taxon>
        <taxon>Hypocreales</taxon>
        <taxon>Ophiocordycipitaceae</taxon>
        <taxon>Ophiocordyceps</taxon>
    </lineage>
</organism>
<accession>A0A8H4PSC0</accession>
<name>A0A8H4PSC0_9HYPO</name>